<dbReference type="InterPro" id="IPR038565">
    <property type="entry name" value="CLIP_sf"/>
</dbReference>
<dbReference type="InterPro" id="IPR001314">
    <property type="entry name" value="Peptidase_S1A"/>
</dbReference>
<evidence type="ECO:0000313" key="12">
    <source>
        <dbReference type="EnsemblMetazoa" id="AALFPA23_010324.P14388"/>
    </source>
</evidence>
<dbReference type="GeneID" id="109402465"/>
<evidence type="ECO:0000256" key="9">
    <source>
        <dbReference type="RuleBase" id="RU366078"/>
    </source>
</evidence>
<dbReference type="InterPro" id="IPR001254">
    <property type="entry name" value="Trypsin_dom"/>
</dbReference>
<dbReference type="Proteomes" id="UP000069940">
    <property type="component" value="Unassembled WGS sequence"/>
</dbReference>
<evidence type="ECO:0000256" key="1">
    <source>
        <dbReference type="ARBA" id="ARBA00022670"/>
    </source>
</evidence>
<dbReference type="EnsemblMetazoa" id="AALFPA23_010324.R14388">
    <property type="protein sequence ID" value="AALFPA23_010324.P14388"/>
    <property type="gene ID" value="AALFPA23_010324"/>
</dbReference>
<comment type="similarity">
    <text evidence="7 9">Belongs to the peptidase S1 family. CLIP subfamily.</text>
</comment>
<dbReference type="PROSITE" id="PS00135">
    <property type="entry name" value="TRYPSIN_SER"/>
    <property type="match status" value="1"/>
</dbReference>
<feature type="chain" id="PRO_5045000729" description="CLIP domain-containing serine protease" evidence="9">
    <location>
        <begin position="30"/>
        <end position="514"/>
    </location>
</feature>
<dbReference type="InterPro" id="IPR022700">
    <property type="entry name" value="CLIP"/>
</dbReference>
<keyword evidence="4 8" id="KW-0720">Serine protease</keyword>
<dbReference type="InterPro" id="IPR033116">
    <property type="entry name" value="TRYPSIN_SER"/>
</dbReference>
<dbReference type="EC" id="3.4.21.-" evidence="8"/>
<reference evidence="13" key="1">
    <citation type="journal article" date="2015" name="Proc. Natl. Acad. Sci. U.S.A.">
        <title>Genome sequence of the Asian Tiger mosquito, Aedes albopictus, reveals insights into its biology, genetics, and evolution.</title>
        <authorList>
            <person name="Chen X.G."/>
            <person name="Jiang X."/>
            <person name="Gu J."/>
            <person name="Xu M."/>
            <person name="Wu Y."/>
            <person name="Deng Y."/>
            <person name="Zhang C."/>
            <person name="Bonizzoni M."/>
            <person name="Dermauw W."/>
            <person name="Vontas J."/>
            <person name="Armbruster P."/>
            <person name="Huang X."/>
            <person name="Yang Y."/>
            <person name="Zhang H."/>
            <person name="He W."/>
            <person name="Peng H."/>
            <person name="Liu Y."/>
            <person name="Wu K."/>
            <person name="Chen J."/>
            <person name="Lirakis M."/>
            <person name="Topalis P."/>
            <person name="Van Leeuwen T."/>
            <person name="Hall A.B."/>
            <person name="Jiang X."/>
            <person name="Thorpe C."/>
            <person name="Mueller R.L."/>
            <person name="Sun C."/>
            <person name="Waterhouse R.M."/>
            <person name="Yan G."/>
            <person name="Tu Z.J."/>
            <person name="Fang X."/>
            <person name="James A.A."/>
        </authorList>
    </citation>
    <scope>NUCLEOTIDE SEQUENCE [LARGE SCALE GENOMIC DNA]</scope>
    <source>
        <strain evidence="13">Foshan</strain>
    </source>
</reference>
<dbReference type="InterPro" id="IPR043504">
    <property type="entry name" value="Peptidase_S1_PA_chymotrypsin"/>
</dbReference>
<name>A0ABM1YLS1_AEDAL</name>
<dbReference type="InterPro" id="IPR009003">
    <property type="entry name" value="Peptidase_S1_PA"/>
</dbReference>
<dbReference type="Gene3D" id="2.40.10.10">
    <property type="entry name" value="Trypsin-like serine proteases"/>
    <property type="match status" value="2"/>
</dbReference>
<keyword evidence="13" id="KW-1185">Reference proteome</keyword>
<comment type="domain">
    <text evidence="9">The clip domain consists of 35-55 residues which are 'knitted' together usually by 3 conserved disulfide bonds forming a clip-like compact structure.</text>
</comment>
<dbReference type="PRINTS" id="PR00722">
    <property type="entry name" value="CHYMOTRYPSIN"/>
</dbReference>
<feature type="domain" description="Clip" evidence="11">
    <location>
        <begin position="182"/>
        <end position="238"/>
    </location>
</feature>
<evidence type="ECO:0000256" key="4">
    <source>
        <dbReference type="ARBA" id="ARBA00022825"/>
    </source>
</evidence>
<evidence type="ECO:0000256" key="5">
    <source>
        <dbReference type="ARBA" id="ARBA00023157"/>
    </source>
</evidence>
<dbReference type="CDD" id="cd00190">
    <property type="entry name" value="Tryp_SPc"/>
    <property type="match status" value="1"/>
</dbReference>
<dbReference type="InterPro" id="IPR018114">
    <property type="entry name" value="TRYPSIN_HIS"/>
</dbReference>
<comment type="subcellular location">
    <subcellularLocation>
        <location evidence="9">Secreted</location>
    </subcellularLocation>
</comment>
<evidence type="ECO:0000259" key="11">
    <source>
        <dbReference type="PROSITE" id="PS51888"/>
    </source>
</evidence>
<protein>
    <recommendedName>
        <fullName evidence="9">CLIP domain-containing serine protease</fullName>
        <ecNumber evidence="8">3.4.21.-</ecNumber>
    </recommendedName>
</protein>
<keyword evidence="2 9" id="KW-0732">Signal</keyword>
<accession>A0ABM1YLS1</accession>
<evidence type="ECO:0000256" key="7">
    <source>
        <dbReference type="ARBA" id="ARBA00024195"/>
    </source>
</evidence>
<evidence type="ECO:0000256" key="8">
    <source>
        <dbReference type="RuleBase" id="RU363034"/>
    </source>
</evidence>
<keyword evidence="6" id="KW-0325">Glycoprotein</keyword>
<keyword evidence="9" id="KW-0964">Secreted</keyword>
<dbReference type="InterPro" id="IPR051487">
    <property type="entry name" value="Ser/Thr_Proteases_Immune/Dev"/>
</dbReference>
<dbReference type="RefSeq" id="XP_019530698.2">
    <property type="nucleotide sequence ID" value="XM_019675153.3"/>
</dbReference>
<reference evidence="12" key="2">
    <citation type="submission" date="2025-05" db="UniProtKB">
        <authorList>
            <consortium name="EnsemblMetazoa"/>
        </authorList>
    </citation>
    <scope>IDENTIFICATION</scope>
    <source>
        <strain evidence="12">Foshan</strain>
    </source>
</reference>
<evidence type="ECO:0000256" key="2">
    <source>
        <dbReference type="ARBA" id="ARBA00022729"/>
    </source>
</evidence>
<dbReference type="SUPFAM" id="SSF50494">
    <property type="entry name" value="Trypsin-like serine proteases"/>
    <property type="match status" value="1"/>
</dbReference>
<dbReference type="Pfam" id="PF00089">
    <property type="entry name" value="Trypsin"/>
    <property type="match status" value="1"/>
</dbReference>
<evidence type="ECO:0000256" key="6">
    <source>
        <dbReference type="ARBA" id="ARBA00023180"/>
    </source>
</evidence>
<evidence type="ECO:0000259" key="10">
    <source>
        <dbReference type="PROSITE" id="PS50240"/>
    </source>
</evidence>
<dbReference type="PROSITE" id="PS50240">
    <property type="entry name" value="TRYPSIN_DOM"/>
    <property type="match status" value="1"/>
</dbReference>
<dbReference type="Gene3D" id="3.30.1640.30">
    <property type="match status" value="2"/>
</dbReference>
<dbReference type="Pfam" id="PF12032">
    <property type="entry name" value="CLIP"/>
    <property type="match status" value="1"/>
</dbReference>
<organism evidence="12 13">
    <name type="scientific">Aedes albopictus</name>
    <name type="common">Asian tiger mosquito</name>
    <name type="synonym">Stegomyia albopicta</name>
    <dbReference type="NCBI Taxonomy" id="7160"/>
    <lineage>
        <taxon>Eukaryota</taxon>
        <taxon>Metazoa</taxon>
        <taxon>Ecdysozoa</taxon>
        <taxon>Arthropoda</taxon>
        <taxon>Hexapoda</taxon>
        <taxon>Insecta</taxon>
        <taxon>Pterygota</taxon>
        <taxon>Neoptera</taxon>
        <taxon>Endopterygota</taxon>
        <taxon>Diptera</taxon>
        <taxon>Nematocera</taxon>
        <taxon>Culicoidea</taxon>
        <taxon>Culicidae</taxon>
        <taxon>Culicinae</taxon>
        <taxon>Aedini</taxon>
        <taxon>Aedes</taxon>
        <taxon>Stegomyia</taxon>
    </lineage>
</organism>
<dbReference type="PROSITE" id="PS51888">
    <property type="entry name" value="CLIP"/>
    <property type="match status" value="1"/>
</dbReference>
<feature type="signal peptide" evidence="9">
    <location>
        <begin position="1"/>
        <end position="29"/>
    </location>
</feature>
<keyword evidence="5" id="KW-1015">Disulfide bond</keyword>
<evidence type="ECO:0000256" key="3">
    <source>
        <dbReference type="ARBA" id="ARBA00022801"/>
    </source>
</evidence>
<keyword evidence="1 8" id="KW-0645">Protease</keyword>
<keyword evidence="3 8" id="KW-0378">Hydrolase</keyword>
<proteinExistence type="inferred from homology"/>
<feature type="domain" description="Peptidase S1" evidence="10">
    <location>
        <begin position="272"/>
        <end position="513"/>
    </location>
</feature>
<dbReference type="PANTHER" id="PTHR24256">
    <property type="entry name" value="TRYPTASE-RELATED"/>
    <property type="match status" value="1"/>
</dbReference>
<dbReference type="SMART" id="SM00680">
    <property type="entry name" value="CLIP"/>
    <property type="match status" value="3"/>
</dbReference>
<dbReference type="PROSITE" id="PS00134">
    <property type="entry name" value="TRYPSIN_HIS"/>
    <property type="match status" value="1"/>
</dbReference>
<sequence length="514" mass="56501">MVNLLRGKMITVCKVVILVCTVLVLQTSAAKKCRSSDELCVPVRYCPHIQNAIESGAVYRNETLYEHVWSRTCHESGQEPRVCCVPESTSMGKRCLTATKEPLDGRCVGPEHCTPIKRYLEQRLRRNAAYDKELMENVCYPSDADGKDFYCCPDAYVSEPQKADTPKKNEERNLRVKNAFPPCHDPNGKPGLCVPVRHCDGIHAAFLDSRITRDSKLADFVHASRCKSDASGGHSICCAKPSTKRKSVFIRNPKAAKLGLSRCGKVPFTNRILQGSEAGLGQNPWMANLLYQKRHGLVSLCSGSLIHSRYVLTAAHCVQGSTKPVAVRLGEYDTEANPDCDESGCAAPIRDYSIDKLIANDNFNGRDADFDIALVRLQQEAALSEGEIYPICLPLTENLLMLKPTKLTVTGWGMTERQEPSPVLLEADLNIVRRTSFCEGEATCCVRGKHSEGHCRGDSGGPMQAAVPVGKNYRFVLFAVISGGSGFCSVEAKQPGVGVMVGYHLNWILDQMDV</sequence>
<evidence type="ECO:0000313" key="13">
    <source>
        <dbReference type="Proteomes" id="UP000069940"/>
    </source>
</evidence>
<dbReference type="SMART" id="SM00020">
    <property type="entry name" value="Tryp_SPc"/>
    <property type="match status" value="1"/>
</dbReference>